<evidence type="ECO:0000259" key="8">
    <source>
        <dbReference type="PROSITE" id="PS50011"/>
    </source>
</evidence>
<feature type="binding site" evidence="6">
    <location>
        <position position="42"/>
    </location>
    <ligand>
        <name>ATP</name>
        <dbReference type="ChEBI" id="CHEBI:30616"/>
    </ligand>
</feature>
<dbReference type="Pfam" id="PF00069">
    <property type="entry name" value="Pkinase"/>
    <property type="match status" value="1"/>
</dbReference>
<evidence type="ECO:0000256" key="3">
    <source>
        <dbReference type="ARBA" id="ARBA00022741"/>
    </source>
</evidence>
<dbReference type="Proteomes" id="UP000248706">
    <property type="component" value="Unassembled WGS sequence"/>
</dbReference>
<dbReference type="InterPro" id="IPR008271">
    <property type="entry name" value="Ser/Thr_kinase_AS"/>
</dbReference>
<protein>
    <recommendedName>
        <fullName evidence="1">non-specific serine/threonine protein kinase</fullName>
        <ecNumber evidence="1">2.7.11.1</ecNumber>
    </recommendedName>
</protein>
<evidence type="ECO:0000256" key="5">
    <source>
        <dbReference type="ARBA" id="ARBA00022840"/>
    </source>
</evidence>
<comment type="caution">
    <text evidence="9">The sequence shown here is derived from an EMBL/GenBank/DDBJ whole genome shotgun (WGS) entry which is preliminary data.</text>
</comment>
<organism evidence="9 10">
    <name type="scientific">Thermogemmatispora tikiterensis</name>
    <dbReference type="NCBI Taxonomy" id="1825093"/>
    <lineage>
        <taxon>Bacteria</taxon>
        <taxon>Bacillati</taxon>
        <taxon>Chloroflexota</taxon>
        <taxon>Ktedonobacteria</taxon>
        <taxon>Thermogemmatisporales</taxon>
        <taxon>Thermogemmatisporaceae</taxon>
        <taxon>Thermogemmatispora</taxon>
    </lineage>
</organism>
<dbReference type="Gene3D" id="3.30.200.20">
    <property type="entry name" value="Phosphorylase Kinase, domain 1"/>
    <property type="match status" value="1"/>
</dbReference>
<evidence type="ECO:0000313" key="9">
    <source>
        <dbReference type="EMBL" id="RAQ97527.1"/>
    </source>
</evidence>
<reference evidence="9 10" key="1">
    <citation type="submission" date="2016-08" db="EMBL/GenBank/DDBJ databases">
        <title>Analysis of Carbohydrate Active Enzymes in Thermogemmatispora T81 Reveals Carbohydrate Degradation Ability.</title>
        <authorList>
            <person name="Tomazini A."/>
            <person name="Lal S."/>
            <person name="Stott M."/>
            <person name="Henrissat B."/>
            <person name="Polikarpov I."/>
            <person name="Sparling R."/>
            <person name="Levin D.B."/>
        </authorList>
    </citation>
    <scope>NUCLEOTIDE SEQUENCE [LARGE SCALE GENOMIC DNA]</scope>
    <source>
        <strain evidence="9 10">T81</strain>
    </source>
</reference>
<keyword evidence="4" id="KW-0418">Kinase</keyword>
<gene>
    <name evidence="9" type="ORF">A4R35_18465</name>
</gene>
<dbReference type="Gene3D" id="2.130.10.10">
    <property type="entry name" value="YVTN repeat-like/Quinoprotein amine dehydrogenase"/>
    <property type="match status" value="1"/>
</dbReference>
<dbReference type="PROSITE" id="PS00108">
    <property type="entry name" value="PROTEIN_KINASE_ST"/>
    <property type="match status" value="1"/>
</dbReference>
<feature type="domain" description="FHA" evidence="7">
    <location>
        <begin position="361"/>
        <end position="410"/>
    </location>
</feature>
<dbReference type="EMBL" id="MCIF01000002">
    <property type="protein sequence ID" value="RAQ97527.1"/>
    <property type="molecule type" value="Genomic_DNA"/>
</dbReference>
<keyword evidence="10" id="KW-1185">Reference proteome</keyword>
<dbReference type="PANTHER" id="PTHR43289:SF6">
    <property type="entry name" value="SERINE_THREONINE-PROTEIN KINASE NEKL-3"/>
    <property type="match status" value="1"/>
</dbReference>
<dbReference type="InterPro" id="IPR011009">
    <property type="entry name" value="Kinase-like_dom_sf"/>
</dbReference>
<proteinExistence type="predicted"/>
<dbReference type="GO" id="GO:0005524">
    <property type="term" value="F:ATP binding"/>
    <property type="evidence" value="ECO:0007669"/>
    <property type="project" value="UniProtKB-UniRule"/>
</dbReference>
<accession>A0A328VJ75</accession>
<dbReference type="SMART" id="SM00240">
    <property type="entry name" value="FHA"/>
    <property type="match status" value="1"/>
</dbReference>
<dbReference type="Gene3D" id="2.60.200.20">
    <property type="match status" value="1"/>
</dbReference>
<evidence type="ECO:0000256" key="4">
    <source>
        <dbReference type="ARBA" id="ARBA00022777"/>
    </source>
</evidence>
<feature type="domain" description="Protein kinase" evidence="8">
    <location>
        <begin position="13"/>
        <end position="285"/>
    </location>
</feature>
<dbReference type="InterPro" id="IPR015943">
    <property type="entry name" value="WD40/YVTN_repeat-like_dom_sf"/>
</dbReference>
<dbReference type="GO" id="GO:0004674">
    <property type="term" value="F:protein serine/threonine kinase activity"/>
    <property type="evidence" value="ECO:0007669"/>
    <property type="project" value="UniProtKB-EC"/>
</dbReference>
<dbReference type="PROSITE" id="PS50011">
    <property type="entry name" value="PROTEIN_KINASE_DOM"/>
    <property type="match status" value="1"/>
</dbReference>
<evidence type="ECO:0000259" key="7">
    <source>
        <dbReference type="PROSITE" id="PS50006"/>
    </source>
</evidence>
<dbReference type="PANTHER" id="PTHR43289">
    <property type="entry name" value="MITOGEN-ACTIVATED PROTEIN KINASE KINASE KINASE 20-RELATED"/>
    <property type="match status" value="1"/>
</dbReference>
<dbReference type="EC" id="2.7.11.1" evidence="1"/>
<dbReference type="RefSeq" id="WP_112431972.1">
    <property type="nucleotide sequence ID" value="NZ_MCIF01000002.1"/>
</dbReference>
<dbReference type="OrthoDB" id="9814968at2"/>
<name>A0A328VJ75_9CHLR</name>
<keyword evidence="2" id="KW-0808">Transferase</keyword>
<evidence type="ECO:0000256" key="1">
    <source>
        <dbReference type="ARBA" id="ARBA00012513"/>
    </source>
</evidence>
<evidence type="ECO:0000256" key="6">
    <source>
        <dbReference type="PROSITE-ProRule" id="PRU10141"/>
    </source>
</evidence>
<dbReference type="PROSITE" id="PS50006">
    <property type="entry name" value="FHA_DOMAIN"/>
    <property type="match status" value="1"/>
</dbReference>
<dbReference type="Gene3D" id="1.10.510.10">
    <property type="entry name" value="Transferase(Phosphotransferase) domain 1"/>
    <property type="match status" value="1"/>
</dbReference>
<dbReference type="InterPro" id="IPR000253">
    <property type="entry name" value="FHA_dom"/>
</dbReference>
<keyword evidence="5 6" id="KW-0067">ATP-binding</keyword>
<evidence type="ECO:0000313" key="10">
    <source>
        <dbReference type="Proteomes" id="UP000248706"/>
    </source>
</evidence>
<keyword evidence="3 6" id="KW-0547">Nucleotide-binding</keyword>
<dbReference type="InterPro" id="IPR008984">
    <property type="entry name" value="SMAD_FHA_dom_sf"/>
</dbReference>
<dbReference type="Pfam" id="PF00498">
    <property type="entry name" value="FHA"/>
    <property type="match status" value="1"/>
</dbReference>
<dbReference type="PROSITE" id="PS00107">
    <property type="entry name" value="PROTEIN_KINASE_ATP"/>
    <property type="match status" value="1"/>
</dbReference>
<dbReference type="InterPro" id="IPR000719">
    <property type="entry name" value="Prot_kinase_dom"/>
</dbReference>
<dbReference type="CDD" id="cd14014">
    <property type="entry name" value="STKc_PknB_like"/>
    <property type="match status" value="1"/>
</dbReference>
<dbReference type="InterPro" id="IPR017441">
    <property type="entry name" value="Protein_kinase_ATP_BS"/>
</dbReference>
<dbReference type="SUPFAM" id="SSF49879">
    <property type="entry name" value="SMAD/FHA domain"/>
    <property type="match status" value="1"/>
</dbReference>
<dbReference type="CDD" id="cd00060">
    <property type="entry name" value="FHA"/>
    <property type="match status" value="1"/>
</dbReference>
<dbReference type="SMART" id="SM00220">
    <property type="entry name" value="S_TKc"/>
    <property type="match status" value="1"/>
</dbReference>
<evidence type="ECO:0000256" key="2">
    <source>
        <dbReference type="ARBA" id="ARBA00022679"/>
    </source>
</evidence>
<dbReference type="SUPFAM" id="SSF56112">
    <property type="entry name" value="Protein kinase-like (PK-like)"/>
    <property type="match status" value="1"/>
</dbReference>
<dbReference type="SUPFAM" id="SSF63825">
    <property type="entry name" value="YWTD domain"/>
    <property type="match status" value="1"/>
</dbReference>
<dbReference type="AlphaFoldDB" id="A0A328VJ75"/>
<sequence length="1084" mass="114966">MNEEYIGRIVGQYRIEAVLGAGGMGQVFRGVHQLLERPAAIKVMLPSFAARPDFRARFLQEAKAVAALHHPNIVEVYDYGDENGLLYMVMEYMEDGALSTLLKRQATKRLPLPQVLMLGIQVAQGLAAAHALQMVHRDIKPANLLLRHLAGSEPGREHYLVKISDFGLARLVEGGVETVTGTPMGTLAYMSPEQCLGAKTIDGRSDLYALGVVLYEILTGSLPFQISGVADAIYKHVNVMPPRPRELRPELPSILEEIVMCCLAKKPEERFANGQALANALQNVLGGSGEGAAVPVSASGPGLQQASLQTRTTLEAPASPTALPAPPTVSTMPGYSDVPRVRVIDESGRTLQIVEVKPAGIIVGRQEGSDIVLLSKQVSRQHLRITWDGKEVRVLDLGSSNGTLLEGVRLMPQVSQVWQERQMVRLGPFWLRLEGSSSPVTVVRSNVGPAPPSGAARPVGMGSSTYANYAAPTVASSQGPTSLASERIGLAVSPKTLALVPGQAATVQLTLTNMGSIVDWFTPTVEGVPAEWLHGAGQEVQLNPGMQETVMLTINVARRPSHRAGQYHVLIRARSREQPQEYSQTTCLWTVQPFSEETLRLEPRRAGGRGRASYTLAVTNAGNAAARYQLEGEDDEQRLRYLFRVNPLELDTGREARVGLTVQERRRLIGREERIPFQVHLKALGEQRSQSTAGEFINKALLPPWIVPALLAVVLIAGGALALARGLVPLPGKPGAVASTPAPNVAATLTALVQTGASTATVAAVSSQATATAQANATAAAQNSNQATAATQANATATAQANATATALANPPPPQAQAATTLVTGLSAPIGAQYVSAGDRLFFVEYGGKVSLLANASGSSPAYSVLGTGYSQLEDVAVAPDGQTLYLTERGGTLYRVDLAVGANRSQATVVASGLAAPQQIALDGSVAYIALFNDSGPLGSVVKVDLSSGTVTTVLSNLEHPIGVLMASDHQTLYVTEQQPDGSSTLSRFNLTIGTRTQLAHSQGAPFFFLHWANSLQTAILVPERSPTNEVWYISLVDNPTLLHSVAHVGAAPSDVVVGTQQPGHFFPMFVCAAAANEIQRLN</sequence>